<evidence type="ECO:0000256" key="8">
    <source>
        <dbReference type="SAM" id="Phobius"/>
    </source>
</evidence>
<evidence type="ECO:0000256" key="6">
    <source>
        <dbReference type="ARBA" id="ARBA00043993"/>
    </source>
</evidence>
<feature type="transmembrane region" description="Helical" evidence="8">
    <location>
        <begin position="99"/>
        <end position="115"/>
    </location>
</feature>
<evidence type="ECO:0000256" key="1">
    <source>
        <dbReference type="ARBA" id="ARBA00004651"/>
    </source>
</evidence>
<evidence type="ECO:0000313" key="11">
    <source>
        <dbReference type="Proteomes" id="UP001564626"/>
    </source>
</evidence>
<dbReference type="PANTHER" id="PTHR30509:SF9">
    <property type="entry name" value="MULTIDRUG RESISTANCE PROTEIN MDTO"/>
    <property type="match status" value="1"/>
</dbReference>
<evidence type="ECO:0000313" key="10">
    <source>
        <dbReference type="EMBL" id="MEY8038920.1"/>
    </source>
</evidence>
<dbReference type="EMBL" id="JBGEHV010000007">
    <property type="protein sequence ID" value="MEY8038920.1"/>
    <property type="molecule type" value="Genomic_DNA"/>
</dbReference>
<protein>
    <submittedName>
        <fullName evidence="10">FUSC family protein</fullName>
    </submittedName>
</protein>
<dbReference type="Pfam" id="PF13515">
    <property type="entry name" value="FUSC_2"/>
    <property type="match status" value="1"/>
</dbReference>
<keyword evidence="2" id="KW-1003">Cell membrane</keyword>
<evidence type="ECO:0000256" key="3">
    <source>
        <dbReference type="ARBA" id="ARBA00022692"/>
    </source>
</evidence>
<dbReference type="PANTHER" id="PTHR30509">
    <property type="entry name" value="P-HYDROXYBENZOIC ACID EFFLUX PUMP SUBUNIT-RELATED"/>
    <property type="match status" value="1"/>
</dbReference>
<feature type="region of interest" description="Disordered" evidence="7">
    <location>
        <begin position="332"/>
        <end position="354"/>
    </location>
</feature>
<name>A0ABV4CCT9_9PSEU</name>
<accession>A0ABV4CCT9</accession>
<organism evidence="10 11">
    <name type="scientific">Saccharopolyspora cebuensis</name>
    <dbReference type="NCBI Taxonomy" id="418759"/>
    <lineage>
        <taxon>Bacteria</taxon>
        <taxon>Bacillati</taxon>
        <taxon>Actinomycetota</taxon>
        <taxon>Actinomycetes</taxon>
        <taxon>Pseudonocardiales</taxon>
        <taxon>Pseudonocardiaceae</taxon>
        <taxon>Saccharopolyspora</taxon>
    </lineage>
</organism>
<comment type="subcellular location">
    <subcellularLocation>
        <location evidence="1">Cell membrane</location>
        <topology evidence="1">Multi-pass membrane protein</topology>
    </subcellularLocation>
</comment>
<evidence type="ECO:0000256" key="2">
    <source>
        <dbReference type="ARBA" id="ARBA00022475"/>
    </source>
</evidence>
<keyword evidence="5 8" id="KW-0472">Membrane</keyword>
<keyword evidence="4 8" id="KW-1133">Transmembrane helix</keyword>
<reference evidence="10 11" key="1">
    <citation type="submission" date="2024-08" db="EMBL/GenBank/DDBJ databases">
        <title>Genome mining of Saccharopolyspora cebuensis PGLac3 from Nigerian medicinal plant.</title>
        <authorList>
            <person name="Ezeobiora C.E."/>
            <person name="Igbokwe N.H."/>
            <person name="Amin D.H."/>
            <person name="Mendie U.E."/>
        </authorList>
    </citation>
    <scope>NUCLEOTIDE SEQUENCE [LARGE SCALE GENOMIC DNA]</scope>
    <source>
        <strain evidence="10 11">PGLac3</strain>
    </source>
</reference>
<comment type="similarity">
    <text evidence="6">Belongs to the YccS/YhfK family.</text>
</comment>
<feature type="transmembrane region" description="Helical" evidence="8">
    <location>
        <begin position="408"/>
        <end position="426"/>
    </location>
</feature>
<gene>
    <name evidence="10" type="ORF">AB8O55_05885</name>
</gene>
<evidence type="ECO:0000259" key="9">
    <source>
        <dbReference type="Pfam" id="PF13515"/>
    </source>
</evidence>
<comment type="caution">
    <text evidence="10">The sequence shown here is derived from an EMBL/GenBank/DDBJ whole genome shotgun (WGS) entry which is preliminary data.</text>
</comment>
<feature type="transmembrane region" description="Helical" evidence="8">
    <location>
        <begin position="122"/>
        <end position="140"/>
    </location>
</feature>
<evidence type="ECO:0000256" key="4">
    <source>
        <dbReference type="ARBA" id="ARBA00022989"/>
    </source>
</evidence>
<dbReference type="RefSeq" id="WP_345366509.1">
    <property type="nucleotide sequence ID" value="NZ_BAABII010000016.1"/>
</dbReference>
<dbReference type="Proteomes" id="UP001564626">
    <property type="component" value="Unassembled WGS sequence"/>
</dbReference>
<dbReference type="InterPro" id="IPR049453">
    <property type="entry name" value="Memb_transporter_dom"/>
</dbReference>
<sequence length="688" mass="74387">MVWREWWNRFLASDPALRRLRTAIRVTLSVALTLAIMLPLLARWGLPLPQALLGAVVAINCSLGINEPDRRQQQLTHLLMPLPTTLSVLLSTATAPIPVLQSALFLVVIFAATYVRRFGSRWFPLGMVAFMGYFFTMFLRPQLAHVPALLAAAVCGALAALVLRFAVLRDDPAGVLARGRRTLRAQVHGLLHAVRDVAERPESGRERRALHDRTVRLNETALMLRNTVDRLETLDESGRDVLAQRILDVELAAENLLPPAMRLIDDTPGGGAVATAIGELLAVLDTDPSRLPEATRDVAARAEQHGPPEIAPRIRRLGSGLAELAHATAAVGTDRGGAPVRRDDDEQAAEQTGLDRPEVRTAVQVTCAAAVAIVVGQLVAPGRWYWAVITAFVVFISAHSRGELLVRAWQRTAGTVLGVLAGILVASRITGDLVAEFGVILLCVFLGFYFAGYSYALLTFFITTMLGALYGMLGNFSPAVLEVRLLETAVGALAGVLAAVFVLPTRTRSLVRSNIEEFLLELRSMLRAAGTEIDESGTATGATATIRDLDDRLHQVVGSARPLTTYRWRSRRSQVERSVTALSGCAYYARNLAVQLPGAVGRTDAVSREALCEALWALADAVEAMTDDAQTGFDEAMSAAQHYAERLHDAADGTGSGPLDRTLGWLDRLTRVVADLARELEVPGAGVR</sequence>
<proteinExistence type="inferred from homology"/>
<evidence type="ECO:0000256" key="5">
    <source>
        <dbReference type="ARBA" id="ARBA00023136"/>
    </source>
</evidence>
<feature type="domain" description="Integral membrane bound transporter" evidence="9">
    <location>
        <begin position="371"/>
        <end position="497"/>
    </location>
</feature>
<evidence type="ECO:0000256" key="7">
    <source>
        <dbReference type="SAM" id="MobiDB-lite"/>
    </source>
</evidence>
<feature type="transmembrane region" description="Helical" evidence="8">
    <location>
        <begin position="146"/>
        <end position="168"/>
    </location>
</feature>
<feature type="transmembrane region" description="Helical" evidence="8">
    <location>
        <begin position="23"/>
        <end position="42"/>
    </location>
</feature>
<keyword evidence="11" id="KW-1185">Reference proteome</keyword>
<feature type="transmembrane region" description="Helical" evidence="8">
    <location>
        <begin position="485"/>
        <end position="503"/>
    </location>
</feature>
<keyword evidence="3 8" id="KW-0812">Transmembrane</keyword>